<dbReference type="EMBL" id="JACIEE010000005">
    <property type="protein sequence ID" value="MBB3977544.1"/>
    <property type="molecule type" value="Genomic_DNA"/>
</dbReference>
<evidence type="ECO:0000256" key="7">
    <source>
        <dbReference type="ARBA" id="ARBA00022729"/>
    </source>
</evidence>
<evidence type="ECO:0000256" key="4">
    <source>
        <dbReference type="ARBA" id="ARBA00022452"/>
    </source>
</evidence>
<dbReference type="InterPro" id="IPR037066">
    <property type="entry name" value="Plug_dom_sf"/>
</dbReference>
<keyword evidence="10 15" id="KW-0798">TonB box</keyword>
<dbReference type="FunFam" id="2.170.130.10:FF:000001">
    <property type="entry name" value="Catecholate siderophore TonB-dependent receptor"/>
    <property type="match status" value="1"/>
</dbReference>
<dbReference type="PANTHER" id="PTHR32552">
    <property type="entry name" value="FERRICHROME IRON RECEPTOR-RELATED"/>
    <property type="match status" value="1"/>
</dbReference>
<feature type="region of interest" description="Disordered" evidence="16">
    <location>
        <begin position="1"/>
        <end position="21"/>
    </location>
</feature>
<keyword evidence="4 14" id="KW-1134">Transmembrane beta strand</keyword>
<keyword evidence="5" id="KW-0410">Iron transport</keyword>
<dbReference type="SUPFAM" id="SSF56935">
    <property type="entry name" value="Porins"/>
    <property type="match status" value="1"/>
</dbReference>
<dbReference type="CDD" id="cd01347">
    <property type="entry name" value="ligand_gated_channel"/>
    <property type="match status" value="1"/>
</dbReference>
<organism evidence="20 21">
    <name type="scientific">Mycoplana azooxidifex</name>
    <dbReference type="NCBI Taxonomy" id="1636188"/>
    <lineage>
        <taxon>Bacteria</taxon>
        <taxon>Pseudomonadati</taxon>
        <taxon>Pseudomonadota</taxon>
        <taxon>Alphaproteobacteria</taxon>
        <taxon>Hyphomicrobiales</taxon>
        <taxon>Rhizobiaceae</taxon>
        <taxon>Mycoplana</taxon>
    </lineage>
</organism>
<dbReference type="InterPro" id="IPR036942">
    <property type="entry name" value="Beta-barrel_TonB_sf"/>
</dbReference>
<keyword evidence="6 14" id="KW-0812">Transmembrane</keyword>
<keyword evidence="8" id="KW-0408">Iron</keyword>
<keyword evidence="11 14" id="KW-0472">Membrane</keyword>
<evidence type="ECO:0000313" key="20">
    <source>
        <dbReference type="EMBL" id="MBB3977544.1"/>
    </source>
</evidence>
<evidence type="ECO:0000256" key="3">
    <source>
        <dbReference type="ARBA" id="ARBA00022448"/>
    </source>
</evidence>
<dbReference type="NCBIfam" id="TIGR01783">
    <property type="entry name" value="TonB-siderophor"/>
    <property type="match status" value="1"/>
</dbReference>
<accession>A0A7W6D7U7</accession>
<dbReference type="GO" id="GO:0009279">
    <property type="term" value="C:cell outer membrane"/>
    <property type="evidence" value="ECO:0007669"/>
    <property type="project" value="UniProtKB-SubCell"/>
</dbReference>
<evidence type="ECO:0000259" key="19">
    <source>
        <dbReference type="Pfam" id="PF07715"/>
    </source>
</evidence>
<comment type="similarity">
    <text evidence="2 14 15">Belongs to the TonB-dependent receptor family.</text>
</comment>
<keyword evidence="12 20" id="KW-0675">Receptor</keyword>
<dbReference type="PANTHER" id="PTHR32552:SF68">
    <property type="entry name" value="FERRICHROME OUTER MEMBRANE TRANSPORTER_PHAGE RECEPTOR"/>
    <property type="match status" value="1"/>
</dbReference>
<reference evidence="20 21" key="1">
    <citation type="submission" date="2020-08" db="EMBL/GenBank/DDBJ databases">
        <title>Genomic Encyclopedia of Type Strains, Phase IV (KMG-IV): sequencing the most valuable type-strain genomes for metagenomic binning, comparative biology and taxonomic classification.</title>
        <authorList>
            <person name="Goeker M."/>
        </authorList>
    </citation>
    <scope>NUCLEOTIDE SEQUENCE [LARGE SCALE GENOMIC DNA]</scope>
    <source>
        <strain evidence="20 21">DSM 100211</strain>
    </source>
</reference>
<proteinExistence type="inferred from homology"/>
<comment type="caution">
    <text evidence="20">The sequence shown here is derived from an EMBL/GenBank/DDBJ whole genome shotgun (WGS) entry which is preliminary data.</text>
</comment>
<dbReference type="AlphaFoldDB" id="A0A7W6D7U7"/>
<dbReference type="InterPro" id="IPR000531">
    <property type="entry name" value="Beta-barrel_TonB"/>
</dbReference>
<evidence type="ECO:0000256" key="15">
    <source>
        <dbReference type="RuleBase" id="RU003357"/>
    </source>
</evidence>
<dbReference type="RefSeq" id="WP_183805067.1">
    <property type="nucleotide sequence ID" value="NZ_JACIEE010000005.1"/>
</dbReference>
<name>A0A7W6D7U7_9HYPH</name>
<feature type="domain" description="TonB-dependent receptor plug" evidence="19">
    <location>
        <begin position="90"/>
        <end position="192"/>
    </location>
</feature>
<evidence type="ECO:0000256" key="2">
    <source>
        <dbReference type="ARBA" id="ARBA00009810"/>
    </source>
</evidence>
<feature type="signal peptide" evidence="17">
    <location>
        <begin position="1"/>
        <end position="44"/>
    </location>
</feature>
<evidence type="ECO:0000256" key="11">
    <source>
        <dbReference type="ARBA" id="ARBA00023136"/>
    </source>
</evidence>
<evidence type="ECO:0000256" key="1">
    <source>
        <dbReference type="ARBA" id="ARBA00004571"/>
    </source>
</evidence>
<feature type="chain" id="PRO_5030937733" evidence="17">
    <location>
        <begin position="45"/>
        <end position="720"/>
    </location>
</feature>
<keyword evidence="3 14" id="KW-0813">Transport</keyword>
<keyword evidence="9" id="KW-0406">Ion transport</keyword>
<keyword evidence="13 14" id="KW-0998">Cell outer membrane</keyword>
<evidence type="ECO:0000256" key="6">
    <source>
        <dbReference type="ARBA" id="ARBA00022692"/>
    </source>
</evidence>
<evidence type="ECO:0000256" key="5">
    <source>
        <dbReference type="ARBA" id="ARBA00022496"/>
    </source>
</evidence>
<evidence type="ECO:0000256" key="17">
    <source>
        <dbReference type="SAM" id="SignalP"/>
    </source>
</evidence>
<evidence type="ECO:0000256" key="12">
    <source>
        <dbReference type="ARBA" id="ARBA00023170"/>
    </source>
</evidence>
<dbReference type="InterPro" id="IPR039426">
    <property type="entry name" value="TonB-dep_rcpt-like"/>
</dbReference>
<gene>
    <name evidence="20" type="ORF">GGQ64_002750</name>
</gene>
<evidence type="ECO:0000313" key="21">
    <source>
        <dbReference type="Proteomes" id="UP000574761"/>
    </source>
</evidence>
<dbReference type="GO" id="GO:0015891">
    <property type="term" value="P:siderophore transport"/>
    <property type="evidence" value="ECO:0007669"/>
    <property type="project" value="InterPro"/>
</dbReference>
<feature type="domain" description="TonB-dependent receptor-like beta-barrel" evidence="18">
    <location>
        <begin position="264"/>
        <end position="688"/>
    </location>
</feature>
<evidence type="ECO:0000256" key="13">
    <source>
        <dbReference type="ARBA" id="ARBA00023237"/>
    </source>
</evidence>
<dbReference type="GO" id="GO:0015344">
    <property type="term" value="F:siderophore uptake transmembrane transporter activity"/>
    <property type="evidence" value="ECO:0007669"/>
    <property type="project" value="TreeGrafter"/>
</dbReference>
<dbReference type="InterPro" id="IPR010105">
    <property type="entry name" value="TonB_sidphr_rcpt"/>
</dbReference>
<dbReference type="Gene3D" id="2.170.130.10">
    <property type="entry name" value="TonB-dependent receptor, plug domain"/>
    <property type="match status" value="1"/>
</dbReference>
<sequence length="720" mass="78680">MVLRSTTPVSPDKGASKRKPGGTRHFWVALLSSSALLAPLPAIAQSVGETGSGTTLETITVEGGGQTAIGPDASIVAKDTSTGSKTNTPLLDLPASVSVVTEQEMRERGVQTLDQALSYTAGVSTDIYGSDDRYDFYLIRGFYSGGSKYRDGLPIRTQNFTTSRLEPYGMQRIEVLKGSTSTLFGLNGPGGIVNAITKRPQAATFGEVYTTLGDDHVETGTDFGGVLDENGEWSYRLTAKWQDGNNGADFTDDDRIYIAPALTWNPTDATTFTILTDYNKRDGSPGTSIPLGSGLDTKTFLGEPDFNNMDTIERNIGYSFEHDFANGLQFRQVARHTNLDLDYETVYGASADPTARRTAFAVYGELESFAIDNQLQYDASFGRFDSRTLVGLEYTRTTTDETRYDGSAAGIDIYDPSFCGVECITWASVSNSDFGMTTKAVYLQEELTLDDRWILTLGGRYDHVDSSTGSSAGSYSATDEAFTKRVGLTYKATSEISLYANYSESFEPVGANRVSFASPPQPQEGEQYEIGVKYQPTAIDALFTLAFFDLTQNNVAQWNPTYTEQIQIGQVNVRGVELEGKIAVTDSTNLTLAYSYWDPKIEKDLNPALVGNRPERVPNHLASIWADYTIPGNGTIGDVTLGLGARFVGKTYGDIANTTELASRTVFDAAVNYKVTENASLQVNATNLFDKEYVTHVDTWSNSAWYGDRRTVKATLRYTW</sequence>
<dbReference type="Gene3D" id="2.40.170.20">
    <property type="entry name" value="TonB-dependent receptor, beta-barrel domain"/>
    <property type="match status" value="1"/>
</dbReference>
<dbReference type="InterPro" id="IPR012910">
    <property type="entry name" value="Plug_dom"/>
</dbReference>
<dbReference type="PROSITE" id="PS52016">
    <property type="entry name" value="TONB_DEPENDENT_REC_3"/>
    <property type="match status" value="1"/>
</dbReference>
<keyword evidence="7 17" id="KW-0732">Signal</keyword>
<dbReference type="Proteomes" id="UP000574761">
    <property type="component" value="Unassembled WGS sequence"/>
</dbReference>
<dbReference type="GO" id="GO:0038023">
    <property type="term" value="F:signaling receptor activity"/>
    <property type="evidence" value="ECO:0007669"/>
    <property type="project" value="InterPro"/>
</dbReference>
<evidence type="ECO:0000256" key="16">
    <source>
        <dbReference type="SAM" id="MobiDB-lite"/>
    </source>
</evidence>
<dbReference type="Pfam" id="PF07715">
    <property type="entry name" value="Plug"/>
    <property type="match status" value="1"/>
</dbReference>
<protein>
    <submittedName>
        <fullName evidence="20">Iron complex outermembrane receptor protein</fullName>
    </submittedName>
</protein>
<evidence type="ECO:0000256" key="8">
    <source>
        <dbReference type="ARBA" id="ARBA00023004"/>
    </source>
</evidence>
<comment type="subcellular location">
    <subcellularLocation>
        <location evidence="1 14">Cell outer membrane</location>
        <topology evidence="1 14">Multi-pass membrane protein</topology>
    </subcellularLocation>
</comment>
<keyword evidence="21" id="KW-1185">Reference proteome</keyword>
<evidence type="ECO:0000259" key="18">
    <source>
        <dbReference type="Pfam" id="PF00593"/>
    </source>
</evidence>
<evidence type="ECO:0000256" key="14">
    <source>
        <dbReference type="PROSITE-ProRule" id="PRU01360"/>
    </source>
</evidence>
<dbReference type="Pfam" id="PF00593">
    <property type="entry name" value="TonB_dep_Rec_b-barrel"/>
    <property type="match status" value="1"/>
</dbReference>
<evidence type="ECO:0000256" key="10">
    <source>
        <dbReference type="ARBA" id="ARBA00023077"/>
    </source>
</evidence>
<evidence type="ECO:0000256" key="9">
    <source>
        <dbReference type="ARBA" id="ARBA00023065"/>
    </source>
</evidence>